<comment type="caution">
    <text evidence="2">The sequence shown here is derived from an EMBL/GenBank/DDBJ whole genome shotgun (WGS) entry which is preliminary data.</text>
</comment>
<evidence type="ECO:0000313" key="2">
    <source>
        <dbReference type="EMBL" id="SQA20240.1"/>
    </source>
</evidence>
<accession>A0A7Z7KBV3</accession>
<keyword evidence="1" id="KW-1133">Transmembrane helix</keyword>
<sequence length="44" mass="5267">MADNKKYYYLKLKENFLKAMKQLYWKACLDGLIFIGNIFAQAIF</sequence>
<dbReference type="Proteomes" id="UP000250200">
    <property type="component" value="Unassembled WGS sequence"/>
</dbReference>
<evidence type="ECO:0000313" key="3">
    <source>
        <dbReference type="Proteomes" id="UP000250200"/>
    </source>
</evidence>
<feature type="transmembrane region" description="Helical" evidence="1">
    <location>
        <begin position="23"/>
        <end position="43"/>
    </location>
</feature>
<organism evidence="2 3">
    <name type="scientific">Streptococcus agalactiae</name>
    <dbReference type="NCBI Taxonomy" id="1311"/>
    <lineage>
        <taxon>Bacteria</taxon>
        <taxon>Bacillati</taxon>
        <taxon>Bacillota</taxon>
        <taxon>Bacilli</taxon>
        <taxon>Lactobacillales</taxon>
        <taxon>Streptococcaceae</taxon>
        <taxon>Streptococcus</taxon>
    </lineage>
</organism>
<evidence type="ECO:0000256" key="1">
    <source>
        <dbReference type="SAM" id="Phobius"/>
    </source>
</evidence>
<dbReference type="AlphaFoldDB" id="A0A7Z7KBV3"/>
<dbReference type="EMBL" id="UAVB01000008">
    <property type="protein sequence ID" value="SQA20240.1"/>
    <property type="molecule type" value="Genomic_DNA"/>
</dbReference>
<keyword evidence="1" id="KW-0812">Transmembrane</keyword>
<name>A0A7Z7KBV3_STRAG</name>
<reference evidence="2 3" key="1">
    <citation type="submission" date="2018-06" db="EMBL/GenBank/DDBJ databases">
        <authorList>
            <consortium name="Pathogen Informatics"/>
            <person name="Doyle S."/>
        </authorList>
    </citation>
    <scope>NUCLEOTIDE SEQUENCE [LARGE SCALE GENOMIC DNA]</scope>
    <source>
        <strain evidence="2 3">NCTC8181</strain>
    </source>
</reference>
<gene>
    <name evidence="2" type="ORF">NCTC8181_02590</name>
</gene>
<protein>
    <submittedName>
        <fullName evidence="2">Uncharacterized protein</fullName>
    </submittedName>
</protein>
<keyword evidence="1" id="KW-0472">Membrane</keyword>
<proteinExistence type="predicted"/>